<dbReference type="AlphaFoldDB" id="A1RDA0"/>
<evidence type="ECO:0000256" key="5">
    <source>
        <dbReference type="SAM" id="MobiDB-lite"/>
    </source>
</evidence>
<dbReference type="GO" id="GO:0042597">
    <property type="term" value="C:periplasmic space"/>
    <property type="evidence" value="ECO:0007669"/>
    <property type="project" value="InterPro"/>
</dbReference>
<name>A1RDA0_PAEAT</name>
<dbReference type="PANTHER" id="PTHR34820:SF4">
    <property type="entry name" value="INNER MEMBRANE PROTEIN YEBZ"/>
    <property type="match status" value="1"/>
</dbReference>
<feature type="chain" id="PRO_5038497782" evidence="7">
    <location>
        <begin position="49"/>
        <end position="220"/>
    </location>
</feature>
<evidence type="ECO:0000256" key="3">
    <source>
        <dbReference type="ARBA" id="ARBA00022729"/>
    </source>
</evidence>
<dbReference type="SUPFAM" id="SSF81296">
    <property type="entry name" value="E set domains"/>
    <property type="match status" value="1"/>
</dbReference>
<dbReference type="eggNOG" id="COG2372">
    <property type="taxonomic scope" value="Bacteria"/>
</dbReference>
<dbReference type="InterPro" id="IPR032694">
    <property type="entry name" value="CopC/D"/>
</dbReference>
<dbReference type="InterPro" id="IPR014755">
    <property type="entry name" value="Cu-Rt/internalin_Ig-like"/>
</dbReference>
<evidence type="ECO:0000313" key="10">
    <source>
        <dbReference type="Proteomes" id="UP000000637"/>
    </source>
</evidence>
<evidence type="ECO:0000256" key="4">
    <source>
        <dbReference type="ARBA" id="ARBA00023008"/>
    </source>
</evidence>
<accession>A1RDA0</accession>
<dbReference type="Gene3D" id="2.60.40.1220">
    <property type="match status" value="1"/>
</dbReference>
<dbReference type="GO" id="GO:0005507">
    <property type="term" value="F:copper ion binding"/>
    <property type="evidence" value="ECO:0007669"/>
    <property type="project" value="InterPro"/>
</dbReference>
<evidence type="ECO:0000259" key="8">
    <source>
        <dbReference type="Pfam" id="PF04234"/>
    </source>
</evidence>
<gene>
    <name evidence="9" type="ordered locus">AAur_pTC20047</name>
</gene>
<proteinExistence type="predicted"/>
<dbReference type="KEGG" id="aau:AAur_pTC20047"/>
<dbReference type="Proteomes" id="UP000000637">
    <property type="component" value="Plasmid pTC2"/>
</dbReference>
<dbReference type="HOGENOM" id="CLU_087859_0_0_11"/>
<geneLocation type="plasmid" evidence="9 10">
    <name>pTC2</name>
</geneLocation>
<dbReference type="InterPro" id="IPR007348">
    <property type="entry name" value="CopC_dom"/>
</dbReference>
<feature type="compositionally biased region" description="Low complexity" evidence="5">
    <location>
        <begin position="151"/>
        <end position="179"/>
    </location>
</feature>
<keyword evidence="9" id="KW-0614">Plasmid</keyword>
<keyword evidence="4" id="KW-0186">Copper</keyword>
<dbReference type="GO" id="GO:0046688">
    <property type="term" value="P:response to copper ion"/>
    <property type="evidence" value="ECO:0007669"/>
    <property type="project" value="InterPro"/>
</dbReference>
<evidence type="ECO:0000256" key="2">
    <source>
        <dbReference type="ARBA" id="ARBA00022723"/>
    </source>
</evidence>
<keyword evidence="2" id="KW-0479">Metal-binding</keyword>
<evidence type="ECO:0000256" key="6">
    <source>
        <dbReference type="SAM" id="Phobius"/>
    </source>
</evidence>
<dbReference type="InterPro" id="IPR014756">
    <property type="entry name" value="Ig_E-set"/>
</dbReference>
<reference evidence="9 10" key="1">
    <citation type="journal article" date="2006" name="PLoS Genet.">
        <title>Secrets of soil survival revealed by the genome sequence of Arthrobacter aurescens TC1.</title>
        <authorList>
            <person name="Mongodin E.F."/>
            <person name="Shapir N."/>
            <person name="Daugherty S.C."/>
            <person name="DeBoy R.T."/>
            <person name="Emerson J.B."/>
            <person name="Shvartzbeyn A."/>
            <person name="Radune D."/>
            <person name="Vamathevan J."/>
            <person name="Riggs F."/>
            <person name="Grinberg V."/>
            <person name="Khouri H."/>
            <person name="Wackett L.P."/>
            <person name="Nelson K.E."/>
            <person name="Sadowsky M.J."/>
        </authorList>
    </citation>
    <scope>NUCLEOTIDE SEQUENCE [LARGE SCALE GENOMIC DNA]</scope>
    <source>
        <strain evidence="9 10">TC1</strain>
    </source>
</reference>
<protein>
    <submittedName>
        <fullName evidence="9">Copper resistance protein (CopC)</fullName>
    </submittedName>
</protein>
<keyword evidence="6" id="KW-0812">Transmembrane</keyword>
<sequence length="220" mass="22680">MARTDPQFLPAELQNPIMNPRTIRRVRVRLAFAAALLIPAFAAAPAMAHDALESTTPAKDTTVTTAPGVVSLTLSEPPMDTAQLKLSVITVTDETGKTLSDGNVSVDGPTISTAIAGGSNGAYKVLWRTVSSDGHPIEGSYAFTVQDPAQAVPATQSQTPTPTASTATASAAPAAQTEPEQVKPNDDNAPVAVGIAAAILAVVAAVFFIARKRRNRTPAA</sequence>
<keyword evidence="6" id="KW-1133">Transmembrane helix</keyword>
<feature type="signal peptide" evidence="7">
    <location>
        <begin position="1"/>
        <end position="48"/>
    </location>
</feature>
<dbReference type="GO" id="GO:0030313">
    <property type="term" value="C:cell envelope"/>
    <property type="evidence" value="ECO:0007669"/>
    <property type="project" value="UniProtKB-SubCell"/>
</dbReference>
<dbReference type="Pfam" id="PF04234">
    <property type="entry name" value="CopC"/>
    <property type="match status" value="1"/>
</dbReference>
<evidence type="ECO:0000313" key="9">
    <source>
        <dbReference type="EMBL" id="ABM10645.1"/>
    </source>
</evidence>
<evidence type="ECO:0000256" key="1">
    <source>
        <dbReference type="ARBA" id="ARBA00004196"/>
    </source>
</evidence>
<comment type="subcellular location">
    <subcellularLocation>
        <location evidence="1">Cell envelope</location>
    </subcellularLocation>
</comment>
<keyword evidence="3 7" id="KW-0732">Signal</keyword>
<dbReference type="EMBL" id="CP000476">
    <property type="protein sequence ID" value="ABM10645.1"/>
    <property type="molecule type" value="Genomic_DNA"/>
</dbReference>
<feature type="transmembrane region" description="Helical" evidence="6">
    <location>
        <begin position="191"/>
        <end position="210"/>
    </location>
</feature>
<dbReference type="GO" id="GO:0006825">
    <property type="term" value="P:copper ion transport"/>
    <property type="evidence" value="ECO:0007669"/>
    <property type="project" value="InterPro"/>
</dbReference>
<feature type="region of interest" description="Disordered" evidence="5">
    <location>
        <begin position="151"/>
        <end position="186"/>
    </location>
</feature>
<feature type="domain" description="CopC" evidence="8">
    <location>
        <begin position="49"/>
        <end position="145"/>
    </location>
</feature>
<evidence type="ECO:0000256" key="7">
    <source>
        <dbReference type="SAM" id="SignalP"/>
    </source>
</evidence>
<dbReference type="GO" id="GO:0005886">
    <property type="term" value="C:plasma membrane"/>
    <property type="evidence" value="ECO:0007669"/>
    <property type="project" value="TreeGrafter"/>
</dbReference>
<organism evidence="9 10">
    <name type="scientific">Paenarthrobacter aurescens (strain TC1)</name>
    <dbReference type="NCBI Taxonomy" id="290340"/>
    <lineage>
        <taxon>Bacteria</taxon>
        <taxon>Bacillati</taxon>
        <taxon>Actinomycetota</taxon>
        <taxon>Actinomycetes</taxon>
        <taxon>Micrococcales</taxon>
        <taxon>Micrococcaceae</taxon>
        <taxon>Paenarthrobacter</taxon>
    </lineage>
</organism>
<dbReference type="PANTHER" id="PTHR34820">
    <property type="entry name" value="INNER MEMBRANE PROTEIN YEBZ"/>
    <property type="match status" value="1"/>
</dbReference>
<keyword evidence="10" id="KW-1185">Reference proteome</keyword>
<keyword evidence="6" id="KW-0472">Membrane</keyword>